<keyword evidence="2" id="KW-1185">Reference proteome</keyword>
<evidence type="ECO:0000313" key="2">
    <source>
        <dbReference type="Proteomes" id="UP000785679"/>
    </source>
</evidence>
<comment type="caution">
    <text evidence="1">The sequence shown here is derived from an EMBL/GenBank/DDBJ whole genome shotgun (WGS) entry which is preliminary data.</text>
</comment>
<evidence type="ECO:0000313" key="1">
    <source>
        <dbReference type="EMBL" id="TNV86362.1"/>
    </source>
</evidence>
<accession>A0A8J8P1S9</accession>
<organism evidence="1 2">
    <name type="scientific">Halteria grandinella</name>
    <dbReference type="NCBI Taxonomy" id="5974"/>
    <lineage>
        <taxon>Eukaryota</taxon>
        <taxon>Sar</taxon>
        <taxon>Alveolata</taxon>
        <taxon>Ciliophora</taxon>
        <taxon>Intramacronucleata</taxon>
        <taxon>Spirotrichea</taxon>
        <taxon>Stichotrichia</taxon>
        <taxon>Sporadotrichida</taxon>
        <taxon>Halteriidae</taxon>
        <taxon>Halteria</taxon>
    </lineage>
</organism>
<reference evidence="1" key="1">
    <citation type="submission" date="2019-06" db="EMBL/GenBank/DDBJ databases">
        <authorList>
            <person name="Zheng W."/>
        </authorList>
    </citation>
    <scope>NUCLEOTIDE SEQUENCE</scope>
    <source>
        <strain evidence="1">QDHG01</strain>
    </source>
</reference>
<gene>
    <name evidence="1" type="ORF">FGO68_gene3237</name>
</gene>
<name>A0A8J8P1S9_HALGN</name>
<evidence type="ECO:0008006" key="3">
    <source>
        <dbReference type="Google" id="ProtNLM"/>
    </source>
</evidence>
<sequence length="425" mass="47015">MTTKSFDIEQFTAQKLSTQIKPAFSYKLKSFNDATFKISVNETTGKISLNLISSLVTGTYTLIIEGRLQDSQSITATFLLYGEDNVAPVFDQIVGLDLPDIIAPQLTSVEYPLPNVYDPNMGQSKAVSILVALGGVPIFVDFIVPPKTALRVIPTLLTPIRNYSVYFILNDGLNYTIYTQRILVQEQLPNQIVIRNMGAPVFVTEIESVTVEIGKSITYTLPEVTDPDNDPVKVSVNLGDAMFFSKYDSGQGEFKFRPTKSTATKLMYEVSVVLTDENEKPMSSKYTLIVNVLEPIVVSIITEPQSISDTKQTFKCFLKILRVTRTGELYLKITSSNSIAAQLIASRLNESDVHVSISNRPRERIGVKIEKVTLDNVLQLKLDLENKGSVSASTVSHLSLHSIFLGAGHTFVKNSLKCRTDHTIG</sequence>
<dbReference type="EMBL" id="RRYP01001135">
    <property type="protein sequence ID" value="TNV86362.1"/>
    <property type="molecule type" value="Genomic_DNA"/>
</dbReference>
<proteinExistence type="predicted"/>
<dbReference type="Gene3D" id="2.60.40.10">
    <property type="entry name" value="Immunoglobulins"/>
    <property type="match status" value="1"/>
</dbReference>
<dbReference type="AlphaFoldDB" id="A0A8J8P1S9"/>
<dbReference type="Proteomes" id="UP000785679">
    <property type="component" value="Unassembled WGS sequence"/>
</dbReference>
<dbReference type="OrthoDB" id="327661at2759"/>
<protein>
    <recommendedName>
        <fullName evidence="3">Cadherin domain-containing protein</fullName>
    </recommendedName>
</protein>
<dbReference type="InterPro" id="IPR013783">
    <property type="entry name" value="Ig-like_fold"/>
</dbReference>